<dbReference type="Proteomes" id="UP000054558">
    <property type="component" value="Unassembled WGS sequence"/>
</dbReference>
<organism evidence="2 3">
    <name type="scientific">Klebsormidium nitens</name>
    <name type="common">Green alga</name>
    <name type="synonym">Ulothrix nitens</name>
    <dbReference type="NCBI Taxonomy" id="105231"/>
    <lineage>
        <taxon>Eukaryota</taxon>
        <taxon>Viridiplantae</taxon>
        <taxon>Streptophyta</taxon>
        <taxon>Klebsormidiophyceae</taxon>
        <taxon>Klebsormidiales</taxon>
        <taxon>Klebsormidiaceae</taxon>
        <taxon>Klebsormidium</taxon>
    </lineage>
</organism>
<evidence type="ECO:0000256" key="1">
    <source>
        <dbReference type="SAM" id="MobiDB-lite"/>
    </source>
</evidence>
<dbReference type="AlphaFoldDB" id="A0A1Y1HWT8"/>
<accession>A0A1Y1HWT8</accession>
<dbReference type="EMBL" id="DF237085">
    <property type="protein sequence ID" value="GAQ83105.1"/>
    <property type="molecule type" value="Genomic_DNA"/>
</dbReference>
<name>A0A1Y1HWT8_KLENI</name>
<reference evidence="2 3" key="1">
    <citation type="journal article" date="2014" name="Nat. Commun.">
        <title>Klebsormidium flaccidum genome reveals primary factors for plant terrestrial adaptation.</title>
        <authorList>
            <person name="Hori K."/>
            <person name="Maruyama F."/>
            <person name="Fujisawa T."/>
            <person name="Togashi T."/>
            <person name="Yamamoto N."/>
            <person name="Seo M."/>
            <person name="Sato S."/>
            <person name="Yamada T."/>
            <person name="Mori H."/>
            <person name="Tajima N."/>
            <person name="Moriyama T."/>
            <person name="Ikeuchi M."/>
            <person name="Watanabe M."/>
            <person name="Wada H."/>
            <person name="Kobayashi K."/>
            <person name="Saito M."/>
            <person name="Masuda T."/>
            <person name="Sasaki-Sekimoto Y."/>
            <person name="Mashiguchi K."/>
            <person name="Awai K."/>
            <person name="Shimojima M."/>
            <person name="Masuda S."/>
            <person name="Iwai M."/>
            <person name="Nobusawa T."/>
            <person name="Narise T."/>
            <person name="Kondo S."/>
            <person name="Saito H."/>
            <person name="Sato R."/>
            <person name="Murakawa M."/>
            <person name="Ihara Y."/>
            <person name="Oshima-Yamada Y."/>
            <person name="Ohtaka K."/>
            <person name="Satoh M."/>
            <person name="Sonobe K."/>
            <person name="Ishii M."/>
            <person name="Ohtani R."/>
            <person name="Kanamori-Sato M."/>
            <person name="Honoki R."/>
            <person name="Miyazaki D."/>
            <person name="Mochizuki H."/>
            <person name="Umetsu J."/>
            <person name="Higashi K."/>
            <person name="Shibata D."/>
            <person name="Kamiya Y."/>
            <person name="Sato N."/>
            <person name="Nakamura Y."/>
            <person name="Tabata S."/>
            <person name="Ida S."/>
            <person name="Kurokawa K."/>
            <person name="Ohta H."/>
        </authorList>
    </citation>
    <scope>NUCLEOTIDE SEQUENCE [LARGE SCALE GENOMIC DNA]</scope>
    <source>
        <strain evidence="2 3">NIES-2285</strain>
    </source>
</reference>
<feature type="non-terminal residue" evidence="2">
    <location>
        <position position="74"/>
    </location>
</feature>
<proteinExistence type="predicted"/>
<keyword evidence="3" id="KW-1185">Reference proteome</keyword>
<feature type="region of interest" description="Disordered" evidence="1">
    <location>
        <begin position="1"/>
        <end position="21"/>
    </location>
</feature>
<evidence type="ECO:0000313" key="3">
    <source>
        <dbReference type="Proteomes" id="UP000054558"/>
    </source>
</evidence>
<evidence type="ECO:0000313" key="2">
    <source>
        <dbReference type="EMBL" id="GAQ83105.1"/>
    </source>
</evidence>
<gene>
    <name evidence="2" type="ORF">KFL_001360010</name>
</gene>
<sequence>MLYSQKRGSDRPPLPVEGSSPQLLDHMVGIYSAEELASLKKIDVGVLERYNREVGVNAGERREIPRRHTSRVAM</sequence>
<protein>
    <submittedName>
        <fullName evidence="2">Uncharacterized protein</fullName>
    </submittedName>
</protein>